<accession>A0A2Z2HWK7</accession>
<evidence type="ECO:0000313" key="3">
    <source>
        <dbReference type="EMBL" id="ARS91746.1"/>
    </source>
</evidence>
<dbReference type="AlphaFoldDB" id="A0A2Z2HWK7"/>
<dbReference type="KEGG" id="naj:B1756_08215"/>
<gene>
    <name evidence="3" type="ORF">B1756_08215</name>
</gene>
<feature type="coiled-coil region" evidence="1">
    <location>
        <begin position="12"/>
        <end position="39"/>
    </location>
</feature>
<keyword evidence="4" id="KW-1185">Reference proteome</keyword>
<sequence length="83" mass="9428">MAQEPLAHRIERTQLEATIAALERELVASERRRQGVIDQYERLLECRGRGGGEASNENSDDEMSETGTRDRTALRRLFGLGRQ</sequence>
<organism evidence="3 4">
    <name type="scientific">Natrarchaeobaculum aegyptiacum</name>
    <dbReference type="NCBI Taxonomy" id="745377"/>
    <lineage>
        <taxon>Archaea</taxon>
        <taxon>Methanobacteriati</taxon>
        <taxon>Methanobacteriota</taxon>
        <taxon>Stenosarchaea group</taxon>
        <taxon>Halobacteria</taxon>
        <taxon>Halobacteriales</taxon>
        <taxon>Natrialbaceae</taxon>
        <taxon>Natrarchaeobaculum</taxon>
    </lineage>
</organism>
<keyword evidence="1" id="KW-0175">Coiled coil</keyword>
<evidence type="ECO:0000256" key="2">
    <source>
        <dbReference type="SAM" id="MobiDB-lite"/>
    </source>
</evidence>
<name>A0A2Z2HWK7_9EURY</name>
<feature type="region of interest" description="Disordered" evidence="2">
    <location>
        <begin position="47"/>
        <end position="83"/>
    </location>
</feature>
<protein>
    <submittedName>
        <fullName evidence="3">Uncharacterized protein</fullName>
    </submittedName>
</protein>
<reference evidence="4" key="1">
    <citation type="submission" date="2017-02" db="EMBL/GenBank/DDBJ databases">
        <title>Natronthermophilus aegyptiacus gen. nov.,sp. nov., an aerobic, extremely halophilic alkalithermophilic archaeon isolated from the athalassohaline Wadi An Natrun, Egypt.</title>
        <authorList>
            <person name="Zhao B."/>
        </authorList>
    </citation>
    <scope>NUCLEOTIDE SEQUENCE [LARGE SCALE GENOMIC DNA]</scope>
    <source>
        <strain evidence="4">JW/NM-HA 15</strain>
    </source>
</reference>
<evidence type="ECO:0000313" key="4">
    <source>
        <dbReference type="Proteomes" id="UP000250088"/>
    </source>
</evidence>
<proteinExistence type="predicted"/>
<dbReference type="EMBL" id="CP019893">
    <property type="protein sequence ID" value="ARS91746.1"/>
    <property type="molecule type" value="Genomic_DNA"/>
</dbReference>
<dbReference type="Proteomes" id="UP000250088">
    <property type="component" value="Chromosome"/>
</dbReference>
<evidence type="ECO:0000256" key="1">
    <source>
        <dbReference type="SAM" id="Coils"/>
    </source>
</evidence>